<keyword evidence="2" id="KW-1185">Reference proteome</keyword>
<gene>
    <name evidence="1" type="ORF">NQ318_022028</name>
</gene>
<accession>A0AAV8Z7W4</accession>
<proteinExistence type="predicted"/>
<protein>
    <submittedName>
        <fullName evidence="1">Uncharacterized protein</fullName>
    </submittedName>
</protein>
<dbReference type="Proteomes" id="UP001162162">
    <property type="component" value="Unassembled WGS sequence"/>
</dbReference>
<dbReference type="AlphaFoldDB" id="A0AAV8Z7W4"/>
<dbReference type="EMBL" id="JAPWTK010000013">
    <property type="protein sequence ID" value="KAJ8959342.1"/>
    <property type="molecule type" value="Genomic_DNA"/>
</dbReference>
<name>A0AAV8Z7W4_9CUCU</name>
<evidence type="ECO:0000313" key="2">
    <source>
        <dbReference type="Proteomes" id="UP001162162"/>
    </source>
</evidence>
<sequence length="231" mass="25850">MLKSQDQLCVLFNELYPNISPINKSIICCLVNKFQVTSSIKDSAKSGRPKTATGGDKALDILLSVRENPIQSSRILCASSFRETGCAICHLVHVRTGQTDDLSDKLPEASASSAVRAHFRKLPWQSWQAVIVSINILLKSETNCQDDVYRLSSVQEFYKSSVQNTSELDSSKRTFVNDTWMTSVIYITEVIHVLVQCSQLKELLLLPKVCVKTQKPQLFTEHNNLMSVALL</sequence>
<reference evidence="1" key="1">
    <citation type="journal article" date="2023" name="Insect Mol. Biol.">
        <title>Genome sequencing provides insights into the evolution of gene families encoding plant cell wall-degrading enzymes in longhorned beetles.</title>
        <authorList>
            <person name="Shin N.R."/>
            <person name="Okamura Y."/>
            <person name="Kirsch R."/>
            <person name="Pauchet Y."/>
        </authorList>
    </citation>
    <scope>NUCLEOTIDE SEQUENCE</scope>
    <source>
        <strain evidence="1">AMC_N1</strain>
    </source>
</reference>
<comment type="caution">
    <text evidence="1">The sequence shown here is derived from an EMBL/GenBank/DDBJ whole genome shotgun (WGS) entry which is preliminary data.</text>
</comment>
<evidence type="ECO:0000313" key="1">
    <source>
        <dbReference type="EMBL" id="KAJ8959342.1"/>
    </source>
</evidence>
<organism evidence="1 2">
    <name type="scientific">Aromia moschata</name>
    <dbReference type="NCBI Taxonomy" id="1265417"/>
    <lineage>
        <taxon>Eukaryota</taxon>
        <taxon>Metazoa</taxon>
        <taxon>Ecdysozoa</taxon>
        <taxon>Arthropoda</taxon>
        <taxon>Hexapoda</taxon>
        <taxon>Insecta</taxon>
        <taxon>Pterygota</taxon>
        <taxon>Neoptera</taxon>
        <taxon>Endopterygota</taxon>
        <taxon>Coleoptera</taxon>
        <taxon>Polyphaga</taxon>
        <taxon>Cucujiformia</taxon>
        <taxon>Chrysomeloidea</taxon>
        <taxon>Cerambycidae</taxon>
        <taxon>Cerambycinae</taxon>
        <taxon>Callichromatini</taxon>
        <taxon>Aromia</taxon>
    </lineage>
</organism>